<feature type="non-terminal residue" evidence="1">
    <location>
        <position position="46"/>
    </location>
</feature>
<accession>A0A7J9NW04</accession>
<dbReference type="AlphaFoldDB" id="A0A7J9NW04"/>
<reference evidence="1 2" key="1">
    <citation type="submission" date="2020-07" db="EMBL/GenBank/DDBJ databases">
        <title>Genomic Encyclopedia of Type Strains, Phase IV (KMG-V): Genome sequencing to study the core and pangenomes of soil and plant-associated prokaryotes.</title>
        <authorList>
            <person name="Whitman W."/>
        </authorList>
    </citation>
    <scope>NUCLEOTIDE SEQUENCE [LARGE SCALE GENOMIC DNA]</scope>
    <source>
        <strain evidence="1 2">A1</strain>
    </source>
</reference>
<comment type="caution">
    <text evidence="1">The sequence shown here is derived from an EMBL/GenBank/DDBJ whole genome shotgun (WGS) entry which is preliminary data.</text>
</comment>
<evidence type="ECO:0000313" key="1">
    <source>
        <dbReference type="EMBL" id="MBA2851872.1"/>
    </source>
</evidence>
<organism evidence="1 2">
    <name type="scientific">Methanococcus maripaludis</name>
    <name type="common">Methanococcus deltae</name>
    <dbReference type="NCBI Taxonomy" id="39152"/>
    <lineage>
        <taxon>Archaea</taxon>
        <taxon>Methanobacteriati</taxon>
        <taxon>Methanobacteriota</taxon>
        <taxon>Methanomada group</taxon>
        <taxon>Methanococci</taxon>
        <taxon>Methanococcales</taxon>
        <taxon>Methanococcaceae</taxon>
        <taxon>Methanococcus</taxon>
    </lineage>
</organism>
<dbReference type="EMBL" id="JACDUH010000003">
    <property type="protein sequence ID" value="MBA2851872.1"/>
    <property type="molecule type" value="Genomic_DNA"/>
</dbReference>
<sequence>MSYPNYTKALNDYEVDVAWVANCNLAHDMIFDYTSINGTVRLEVLK</sequence>
<evidence type="ECO:0000313" key="2">
    <source>
        <dbReference type="Proteomes" id="UP000564425"/>
    </source>
</evidence>
<gene>
    <name evidence="1" type="ORF">HNP86_002031</name>
</gene>
<proteinExistence type="predicted"/>
<protein>
    <submittedName>
        <fullName evidence="1">Uncharacterized protein</fullName>
    </submittedName>
</protein>
<name>A0A7J9NW04_METMI</name>
<dbReference type="Proteomes" id="UP000564425">
    <property type="component" value="Unassembled WGS sequence"/>
</dbReference>